<dbReference type="SUPFAM" id="SSF48452">
    <property type="entry name" value="TPR-like"/>
    <property type="match status" value="1"/>
</dbReference>
<evidence type="ECO:0000256" key="1">
    <source>
        <dbReference type="ARBA" id="ARBA00022803"/>
    </source>
</evidence>
<dbReference type="Gene3D" id="1.25.40.10">
    <property type="entry name" value="Tetratricopeptide repeat domain"/>
    <property type="match status" value="1"/>
</dbReference>
<dbReference type="PROSITE" id="PS50005">
    <property type="entry name" value="TPR"/>
    <property type="match status" value="1"/>
</dbReference>
<dbReference type="Pfam" id="PF00515">
    <property type="entry name" value="TPR_1"/>
    <property type="match status" value="1"/>
</dbReference>
<dbReference type="InParanoid" id="A0A1V9XBF6"/>
<dbReference type="STRING" id="418985.A0A1V9XBF6"/>
<dbReference type="PANTHER" id="PTHR12558:SF13">
    <property type="entry name" value="CELL DIVISION CYCLE PROTEIN 27 HOMOLOG"/>
    <property type="match status" value="1"/>
</dbReference>
<accession>A0A1V9XBF6</accession>
<evidence type="ECO:0000313" key="6">
    <source>
        <dbReference type="Proteomes" id="UP000192247"/>
    </source>
</evidence>
<sequence>MADEEKHSDKLLTDFDDAVMDMYRKRNSFYQRNPGAEEAELEKMLDLESKRILEQYEPMLVTLKGAFNYVAVKMNPMLSDAWNELGECYYKAGQADKALNCFQCVLKHVQDKKALRNLSIILRSQDRLTASSLQDSVKRSREALQLDLNDGGSWFNLGNAYLTAFFYRGQSEKDLLQALSCYRRALCDEDQKSNPDLHYSLAEASRYTEDFQTALDSYVASHRLNPSWSVPLDKADNLEMYLKVRRTRLVMIEQAL</sequence>
<dbReference type="GO" id="GO:0051301">
    <property type="term" value="P:cell division"/>
    <property type="evidence" value="ECO:0007669"/>
    <property type="project" value="TreeGrafter"/>
</dbReference>
<proteinExistence type="inferred from homology"/>
<feature type="repeat" description="TPR" evidence="4">
    <location>
        <begin position="79"/>
        <end position="112"/>
    </location>
</feature>
<dbReference type="AlphaFoldDB" id="A0A1V9XBF6"/>
<dbReference type="OrthoDB" id="423589at2759"/>
<comment type="caution">
    <text evidence="5">The sequence shown here is derived from an EMBL/GenBank/DDBJ whole genome shotgun (WGS) entry which is preliminary data.</text>
</comment>
<name>A0A1V9XBF6_9ACAR</name>
<gene>
    <name evidence="5" type="ORF">BIW11_11436</name>
</gene>
<reference evidence="5 6" key="1">
    <citation type="journal article" date="2017" name="Gigascience">
        <title>Draft genome of the honey bee ectoparasitic mite, Tropilaelaps mercedesae, is shaped by the parasitic life history.</title>
        <authorList>
            <person name="Dong X."/>
            <person name="Armstrong S.D."/>
            <person name="Xia D."/>
            <person name="Makepeace B.L."/>
            <person name="Darby A.C."/>
            <person name="Kadowaki T."/>
        </authorList>
    </citation>
    <scope>NUCLEOTIDE SEQUENCE [LARGE SCALE GENOMIC DNA]</scope>
    <source>
        <strain evidence="5">Wuxi-XJTLU</strain>
    </source>
</reference>
<dbReference type="SMART" id="SM00028">
    <property type="entry name" value="TPR"/>
    <property type="match status" value="2"/>
</dbReference>
<dbReference type="Proteomes" id="UP000192247">
    <property type="component" value="Unassembled WGS sequence"/>
</dbReference>
<keyword evidence="1 4" id="KW-0802">TPR repeat</keyword>
<organism evidence="5 6">
    <name type="scientific">Tropilaelaps mercedesae</name>
    <dbReference type="NCBI Taxonomy" id="418985"/>
    <lineage>
        <taxon>Eukaryota</taxon>
        <taxon>Metazoa</taxon>
        <taxon>Ecdysozoa</taxon>
        <taxon>Arthropoda</taxon>
        <taxon>Chelicerata</taxon>
        <taxon>Arachnida</taxon>
        <taxon>Acari</taxon>
        <taxon>Parasitiformes</taxon>
        <taxon>Mesostigmata</taxon>
        <taxon>Gamasina</taxon>
        <taxon>Dermanyssoidea</taxon>
        <taxon>Laelapidae</taxon>
        <taxon>Tropilaelaps</taxon>
    </lineage>
</organism>
<protein>
    <recommendedName>
        <fullName evidence="3">Cell division cycle protein 27 homolog</fullName>
    </recommendedName>
</protein>
<evidence type="ECO:0000256" key="2">
    <source>
        <dbReference type="ARBA" id="ARBA00038210"/>
    </source>
</evidence>
<keyword evidence="6" id="KW-1185">Reference proteome</keyword>
<dbReference type="EMBL" id="MNPL01016454">
    <property type="protein sequence ID" value="OQR70731.1"/>
    <property type="molecule type" value="Genomic_DNA"/>
</dbReference>
<evidence type="ECO:0000256" key="4">
    <source>
        <dbReference type="PROSITE-ProRule" id="PRU00339"/>
    </source>
</evidence>
<dbReference type="InterPro" id="IPR011990">
    <property type="entry name" value="TPR-like_helical_dom_sf"/>
</dbReference>
<dbReference type="PANTHER" id="PTHR12558">
    <property type="entry name" value="CELL DIVISION CYCLE 16,23,27"/>
    <property type="match status" value="1"/>
</dbReference>
<evidence type="ECO:0000313" key="5">
    <source>
        <dbReference type="EMBL" id="OQR70731.1"/>
    </source>
</evidence>
<comment type="similarity">
    <text evidence="2">Belongs to the APC3/CDC27 family.</text>
</comment>
<evidence type="ECO:0000256" key="3">
    <source>
        <dbReference type="ARBA" id="ARBA00039307"/>
    </source>
</evidence>
<dbReference type="InterPro" id="IPR019734">
    <property type="entry name" value="TPR_rpt"/>
</dbReference>